<dbReference type="VEuPathDB" id="VectorBase:ISCI001693"/>
<keyword evidence="3" id="KW-1185">Reference proteome</keyword>
<sequence>MSCRICGGPRLHGDGHDRFLFHRSWANNKSDSFIRPQHVDDSAEHPDAIRSQTTKDGCFGPGDCATETANATHQAWPSGLYDLINVDINLDLL</sequence>
<dbReference type="VEuPathDB" id="VectorBase:ISCW001693"/>
<evidence type="ECO:0000313" key="3">
    <source>
        <dbReference type="Proteomes" id="UP000001555"/>
    </source>
</evidence>
<dbReference type="EMBL" id="DS634422">
    <property type="protein sequence ID" value="EEC01417.1"/>
    <property type="molecule type" value="Genomic_DNA"/>
</dbReference>
<dbReference type="PaxDb" id="6945-B7P495"/>
<dbReference type="EnsemblMetazoa" id="ISCW001693-RA">
    <property type="protein sequence ID" value="ISCW001693-PA"/>
    <property type="gene ID" value="ISCW001693"/>
</dbReference>
<dbReference type="Proteomes" id="UP000001555">
    <property type="component" value="Unassembled WGS sequence"/>
</dbReference>
<evidence type="ECO:0000313" key="2">
    <source>
        <dbReference type="EnsemblMetazoa" id="ISCW001693-PA"/>
    </source>
</evidence>
<dbReference type="AlphaFoldDB" id="B7P495"/>
<dbReference type="EMBL" id="ABJB010515661">
    <property type="status" value="NOT_ANNOTATED_CDS"/>
    <property type="molecule type" value="Genomic_DNA"/>
</dbReference>
<gene>
    <name evidence="1" type="ORF">IscW_ISCW001693</name>
</gene>
<proteinExistence type="predicted"/>
<organism>
    <name type="scientific">Ixodes scapularis</name>
    <name type="common">Black-legged tick</name>
    <name type="synonym">Deer tick</name>
    <dbReference type="NCBI Taxonomy" id="6945"/>
    <lineage>
        <taxon>Eukaryota</taxon>
        <taxon>Metazoa</taxon>
        <taxon>Ecdysozoa</taxon>
        <taxon>Arthropoda</taxon>
        <taxon>Chelicerata</taxon>
        <taxon>Arachnida</taxon>
        <taxon>Acari</taxon>
        <taxon>Parasitiformes</taxon>
        <taxon>Ixodida</taxon>
        <taxon>Ixodoidea</taxon>
        <taxon>Ixodidae</taxon>
        <taxon>Ixodinae</taxon>
        <taxon>Ixodes</taxon>
    </lineage>
</organism>
<dbReference type="HOGENOM" id="CLU_2402068_0_0_1"/>
<reference evidence="2" key="2">
    <citation type="submission" date="2020-05" db="UniProtKB">
        <authorList>
            <consortium name="EnsemblMetazoa"/>
        </authorList>
    </citation>
    <scope>IDENTIFICATION</scope>
    <source>
        <strain evidence="2">wikel</strain>
    </source>
</reference>
<evidence type="ECO:0000313" key="1">
    <source>
        <dbReference type="EMBL" id="EEC01417.1"/>
    </source>
</evidence>
<name>B7P495_IXOSC</name>
<protein>
    <submittedName>
        <fullName evidence="1 2">Uncharacterized protein</fullName>
    </submittedName>
</protein>
<reference evidence="1 3" key="1">
    <citation type="submission" date="2008-03" db="EMBL/GenBank/DDBJ databases">
        <title>Annotation of Ixodes scapularis.</title>
        <authorList>
            <consortium name="Ixodes scapularis Genome Project Consortium"/>
            <person name="Caler E."/>
            <person name="Hannick L.I."/>
            <person name="Bidwell S."/>
            <person name="Joardar V."/>
            <person name="Thiagarajan M."/>
            <person name="Amedeo P."/>
            <person name="Galinsky K.J."/>
            <person name="Schobel S."/>
            <person name="Inman J."/>
            <person name="Hostetler J."/>
            <person name="Miller J."/>
            <person name="Hammond M."/>
            <person name="Megy K."/>
            <person name="Lawson D."/>
            <person name="Kodira C."/>
            <person name="Sutton G."/>
            <person name="Meyer J."/>
            <person name="Hill C.A."/>
            <person name="Birren B."/>
            <person name="Nene V."/>
            <person name="Collins F."/>
            <person name="Alarcon-Chaidez F."/>
            <person name="Wikel S."/>
            <person name="Strausberg R."/>
        </authorList>
    </citation>
    <scope>NUCLEOTIDE SEQUENCE [LARGE SCALE GENOMIC DNA]</scope>
    <source>
        <strain evidence="3">Wikel</strain>
        <strain evidence="1">Wikel colony</strain>
    </source>
</reference>
<accession>B7P495</accession>
<dbReference type="InParanoid" id="B7P495"/>